<dbReference type="Proteomes" id="UP001597347">
    <property type="component" value="Unassembled WGS sequence"/>
</dbReference>
<reference evidence="2" key="1">
    <citation type="journal article" date="2019" name="Int. J. Syst. Evol. Microbiol.">
        <title>The Global Catalogue of Microorganisms (GCM) 10K type strain sequencing project: providing services to taxonomists for standard genome sequencing and annotation.</title>
        <authorList>
            <consortium name="The Broad Institute Genomics Platform"/>
            <consortium name="The Broad Institute Genome Sequencing Center for Infectious Disease"/>
            <person name="Wu L."/>
            <person name="Ma J."/>
        </authorList>
    </citation>
    <scope>NUCLEOTIDE SEQUENCE [LARGE SCALE GENOMIC DNA]</scope>
    <source>
        <strain evidence="2">CGMCC 1.12471</strain>
    </source>
</reference>
<dbReference type="EMBL" id="JBHUEA010000028">
    <property type="protein sequence ID" value="MFD1722802.1"/>
    <property type="molecule type" value="Genomic_DNA"/>
</dbReference>
<protein>
    <recommendedName>
        <fullName evidence="3">Glutaminase</fullName>
    </recommendedName>
</protein>
<keyword evidence="2" id="KW-1185">Reference proteome</keyword>
<proteinExistence type="predicted"/>
<organism evidence="1 2">
    <name type="scientific">Amnibacterium endophyticum</name>
    <dbReference type="NCBI Taxonomy" id="2109337"/>
    <lineage>
        <taxon>Bacteria</taxon>
        <taxon>Bacillati</taxon>
        <taxon>Actinomycetota</taxon>
        <taxon>Actinomycetes</taxon>
        <taxon>Micrococcales</taxon>
        <taxon>Microbacteriaceae</taxon>
        <taxon>Amnibacterium</taxon>
    </lineage>
</organism>
<evidence type="ECO:0000313" key="2">
    <source>
        <dbReference type="Proteomes" id="UP001597347"/>
    </source>
</evidence>
<gene>
    <name evidence="1" type="ORF">ACFSBI_14695</name>
</gene>
<comment type="caution">
    <text evidence="1">The sequence shown here is derived from an EMBL/GenBank/DDBJ whole genome shotgun (WGS) entry which is preliminary data.</text>
</comment>
<evidence type="ECO:0008006" key="3">
    <source>
        <dbReference type="Google" id="ProtNLM"/>
    </source>
</evidence>
<dbReference type="RefSeq" id="WP_377936226.1">
    <property type="nucleotide sequence ID" value="NZ_JBHUEA010000028.1"/>
</dbReference>
<name>A0ABW4LJQ6_9MICO</name>
<sequence length="173" mass="18417">MDDEAAAEAAVLAFRATAERLAAEGAPDEALARFEPARRRFGVMRAARLRPLGRVWRLGVLLLHPDGAVRATGATVRSAPPGHARYAALSVEARREVRAAAFRGPFAPGETIDYDAPPIELTPTGIRASGPLLIADGGVKVRWSVSAPEDAARDLAPYLAERVELLLHPPDGT</sequence>
<evidence type="ECO:0000313" key="1">
    <source>
        <dbReference type="EMBL" id="MFD1722802.1"/>
    </source>
</evidence>
<accession>A0ABW4LJQ6</accession>